<feature type="compositionally biased region" description="Polar residues" evidence="3">
    <location>
        <begin position="960"/>
        <end position="983"/>
    </location>
</feature>
<dbReference type="GO" id="GO:0000792">
    <property type="term" value="C:heterochromatin"/>
    <property type="evidence" value="ECO:0007669"/>
    <property type="project" value="TreeGrafter"/>
</dbReference>
<evidence type="ECO:0000259" key="5">
    <source>
        <dbReference type="Pfam" id="PF23314"/>
    </source>
</evidence>
<evidence type="ECO:0000259" key="6">
    <source>
        <dbReference type="Pfam" id="PF24630"/>
    </source>
</evidence>
<feature type="compositionally biased region" description="Basic and acidic residues" evidence="3">
    <location>
        <begin position="1870"/>
        <end position="1883"/>
    </location>
</feature>
<feature type="domain" description="TASOR PIN" evidence="6">
    <location>
        <begin position="1499"/>
        <end position="1640"/>
    </location>
</feature>
<reference evidence="7" key="2">
    <citation type="submission" date="2016-06" db="EMBL/GenBank/DDBJ databases">
        <title>The genome of a short-lived fish provides insights into sex chromosome evolution and the genetic control of aging.</title>
        <authorList>
            <person name="Reichwald K."/>
            <person name="Felder M."/>
            <person name="Petzold A."/>
            <person name="Koch P."/>
            <person name="Groth M."/>
            <person name="Platzer M."/>
        </authorList>
    </citation>
    <scope>NUCLEOTIDE SEQUENCE</scope>
    <source>
        <tissue evidence="7">Brain</tissue>
    </source>
</reference>
<feature type="region of interest" description="Disordered" evidence="3">
    <location>
        <begin position="1854"/>
        <end position="1903"/>
    </location>
</feature>
<feature type="compositionally biased region" description="Polar residues" evidence="3">
    <location>
        <begin position="1037"/>
        <end position="1052"/>
    </location>
</feature>
<dbReference type="PANTHER" id="PTHR16207">
    <property type="entry name" value="SET DOMAIN-CONTAINING PROTEIN"/>
    <property type="match status" value="1"/>
</dbReference>
<comment type="similarity">
    <text evidence="1">Belongs to the TASOR family.</text>
</comment>
<evidence type="ECO:0000259" key="4">
    <source>
        <dbReference type="Pfam" id="PF12509"/>
    </source>
</evidence>
<feature type="domain" description="TASOR alpha/beta" evidence="5">
    <location>
        <begin position="1401"/>
        <end position="1495"/>
    </location>
</feature>
<evidence type="ECO:0000256" key="1">
    <source>
        <dbReference type="ARBA" id="ARBA00008058"/>
    </source>
</evidence>
<feature type="region of interest" description="Disordered" evidence="3">
    <location>
        <begin position="1276"/>
        <end position="1295"/>
    </location>
</feature>
<feature type="compositionally biased region" description="Low complexity" evidence="3">
    <location>
        <begin position="1282"/>
        <end position="1291"/>
    </location>
</feature>
<protein>
    <submittedName>
        <fullName evidence="7">Family with sequence similarity 208, member Ab</fullName>
    </submittedName>
</protein>
<gene>
    <name evidence="7" type="primary">FAM208AB</name>
</gene>
<dbReference type="PANTHER" id="PTHR16207:SF1">
    <property type="entry name" value="PROTEIN TASOR"/>
    <property type="match status" value="1"/>
</dbReference>
<dbReference type="GO" id="GO:0097355">
    <property type="term" value="P:protein localization to heterochromatin"/>
    <property type="evidence" value="ECO:0007669"/>
    <property type="project" value="TreeGrafter"/>
</dbReference>
<evidence type="ECO:0000256" key="3">
    <source>
        <dbReference type="SAM" id="MobiDB-lite"/>
    </source>
</evidence>
<dbReference type="EMBL" id="HAED01006611">
    <property type="protein sequence ID" value="SBQ92712.1"/>
    <property type="molecule type" value="Transcribed_RNA"/>
</dbReference>
<feature type="compositionally biased region" description="Polar residues" evidence="3">
    <location>
        <begin position="1854"/>
        <end position="1868"/>
    </location>
</feature>
<feature type="coiled-coil region" evidence="2">
    <location>
        <begin position="1735"/>
        <end position="1762"/>
    </location>
</feature>
<dbReference type="Gene3D" id="3.90.228.10">
    <property type="match status" value="1"/>
</dbReference>
<dbReference type="InterPro" id="IPR056243">
    <property type="entry name" value="TASOR_ab_dom"/>
</dbReference>
<feature type="region of interest" description="Disordered" evidence="3">
    <location>
        <begin position="1711"/>
        <end position="1730"/>
    </location>
</feature>
<dbReference type="GO" id="GO:0003682">
    <property type="term" value="F:chromatin binding"/>
    <property type="evidence" value="ECO:0007669"/>
    <property type="project" value="TreeGrafter"/>
</dbReference>
<dbReference type="Pfam" id="PF24630">
    <property type="entry name" value="PIN_TASOR"/>
    <property type="match status" value="1"/>
</dbReference>
<keyword evidence="2" id="KW-0175">Coiled coil</keyword>
<proteinExistence type="inferred from homology"/>
<feature type="compositionally biased region" description="Polar residues" evidence="3">
    <location>
        <begin position="845"/>
        <end position="859"/>
    </location>
</feature>
<dbReference type="Pfam" id="PF12509">
    <property type="entry name" value="DUF3715"/>
    <property type="match status" value="1"/>
</dbReference>
<feature type="compositionally biased region" description="Low complexity" evidence="3">
    <location>
        <begin position="945"/>
        <end position="955"/>
    </location>
</feature>
<name>A0A1A8I6Y6_NOTKU</name>
<feature type="region of interest" description="Disordered" evidence="3">
    <location>
        <begin position="845"/>
        <end position="1070"/>
    </location>
</feature>
<dbReference type="InterPro" id="IPR046432">
    <property type="entry name" value="TASOR"/>
</dbReference>
<feature type="compositionally biased region" description="Basic and acidic residues" evidence="3">
    <location>
        <begin position="997"/>
        <end position="1014"/>
    </location>
</feature>
<sequence>MDNDFSRGVTYRQANASSHANDVVISTRKPHPTAHRLSSATKRMERRKSAPQVVHQRHMPKEPNKFHIPRKNKEQKSLFQFVSTESREYEDMKTILISSYIDTNSSSCFIYSNPRLVHSELLEKEFVEKRKEMKADGRTEKELEESYCFLLTTLTNLPALCEKGLVVGQSRITMLGDPGKGVYLSRYCDLLQMNAFTPGTEGEIIIFKVMKGKVKSFYENMKTVQDPTPRFDSHIAKNASNVTSLTHFRAFELTQQYFYEYSFDELRPRPRQVCPYAVVSFHFKGKDASLPSKPAAPIRSISQLSDRSKETGSFTVWTGDLVKRKLVLFPAALLSSLIPFLPHRLPEKLDVGNLMRFDQLTKLMPSGLLSYDLYNSSKEVVADGCYCSLLEVVDRSCSSVNMTKLLLQLERKRVVLVRPLSEQGFFFLLSSVQMTSLSESGESRKRCLQALFVFREPRDVSGFASHCTSYSHESQMSDVSVMPRLKEFIPALHHALIKARANPPSNLSAGVELQTREYLSSLSDGSARQYSMTEYDAKVDEEGKLHPPPKHHRVNMDSYMKSYLSNPALYLLPVARAEQVVKSVCGPEQRQETAANSIAGCTDDRKIQQLLDLFLTCKRNAELEVRREGGEALKVPGRKRKMEQETAERALKYFKKSQETGRHEKIPEGENRVPSSPFSFKSLIDILGLKDLREDKSELLEKFTRQLKGLIKVANQSVSAQQEEELKDSSPFGVLATKLGLPANCDIDLRKQEELEDQTGGSISSLEGFSPSSHSGEMNYHGAAGRGGGWFGRKAGANEEKQEWEIPWVLIPITGLSLERYSQGGQNIPMDPRFQHLTMATSITTTTKPARKSPTMSPEHSSHHLVTRYPSPIPSPTASSPQYPSPDPSPPTSPFQCPSPDPSPTSPSQCPSPDDSPPTSPSQCPSPDPSPPPSPSECPSPVPSPASSSAQSLSPVIIPHQTSSQCHSLELNKLSSVESNHSGANEPPSPLTGPKEFPGESSEKEEKHQGKEITEELSVLSFMDSSGGPASELRIKASQSPNEQVEGNSGKSSEIWPGEEEKKQRDEEADRCLDIKSEEEEMIIEVANEHRKKGDMLESEGGSTLPLSVSSNTACPLRDIDILVDKHLEDFTSDLQLLLQEESGNSSFPQLSHTPLNTEASTSQCTLSYTLLPPFSHYVSFFNPCPPVQDYVNALKDSITCMLTEPDESRPGHEADPDRTDADASLAKTISDFVSSFRVASDVAGRNSEEFPAANVEPPISEVPLLSREDRVWQTDETNWRSSPSPQLSSSYQNTYKPETSSEISRTITQNIEEAQDNSAIRTVVCSAEREREGSSAGLNCIVMVPGYSRASDTSAEPPLSEPASSPSPVPSTTHLSSIIHQLNPDVLNKLVEIAKDIKRKSLQFYVHCTEAGDLVCEEVTEHIMNLGNVQQSPVDFLHQENSENGLLVIIRNKDIAGHVHEIPGLTALKRHSSVMFVGIDSLDDIRNDSCIELFVSGGLIISDELIFSSDVFTHDRLSALLRLLEQHSSLESVWKWLIHCKTQKKLKKQARFSSHAANILDLLTTYQKRQIIEFLPYHHCDMTDHQSCNLDCFIELQARYTQFRHTIYLTGHPLEMLPTYSSKGIIVTSVEEILQNFSSLVGCQSVRDKQLFVEDLLAPKGLSRPLIHQDSVSSYKRSPSTLPEHIHPISSSSLPLEFPPQPTSTQLFLPQPSNEIVPDSSCKNSLSPTTSRDMKFLQQAIQQLRAQRLEQQQQLKLEQQRLEMQMESSDYHLPIRAESETPHLVNEEPTEPVHLMAGRKTIATNVESVLQQPSTEGPGRQGSPGGDELGEQRESNLVRGVQLRTESWISTKNDSSTYLSSQTSGVTEPSDKTEPPHDRSAEEIDQQAEPETFTAEDVRSRDTQLIQDQPLKAGVNPRSSSTACFTTEKKIPVLTAREFKPAPKKQHPQPSLQLPNPSTRQTQMVVPVQQSSMAPFQSQPFHSGPLLRQLHPLGGIGSFVAPAHLRPQVLTPTGTPLVWGFQQTGVDFLEEYYKPGGPAAHVYRGARPGGGF</sequence>
<dbReference type="GO" id="GO:0005654">
    <property type="term" value="C:nucleoplasm"/>
    <property type="evidence" value="ECO:0007669"/>
    <property type="project" value="TreeGrafter"/>
</dbReference>
<dbReference type="InterPro" id="IPR056242">
    <property type="entry name" value="PIN_TASOR"/>
</dbReference>
<feature type="region of interest" description="Disordered" evidence="3">
    <location>
        <begin position="1811"/>
        <end position="1834"/>
    </location>
</feature>
<feature type="compositionally biased region" description="Pro residues" evidence="3">
    <location>
        <begin position="883"/>
        <end position="905"/>
    </location>
</feature>
<feature type="compositionally biased region" description="Low complexity" evidence="3">
    <location>
        <begin position="1355"/>
        <end position="1376"/>
    </location>
</feature>
<feature type="region of interest" description="Disordered" evidence="3">
    <location>
        <begin position="1"/>
        <end position="67"/>
    </location>
</feature>
<dbReference type="GO" id="GO:0045814">
    <property type="term" value="P:negative regulation of gene expression, epigenetic"/>
    <property type="evidence" value="ECO:0007669"/>
    <property type="project" value="InterPro"/>
</dbReference>
<dbReference type="InterPro" id="IPR022188">
    <property type="entry name" value="TASOR_DUF3715"/>
</dbReference>
<evidence type="ECO:0000256" key="2">
    <source>
        <dbReference type="SAM" id="Coils"/>
    </source>
</evidence>
<evidence type="ECO:0000313" key="7">
    <source>
        <dbReference type="EMBL" id="SBQ92712.1"/>
    </source>
</evidence>
<reference evidence="7" key="1">
    <citation type="submission" date="2016-05" db="EMBL/GenBank/DDBJ databases">
        <authorList>
            <person name="Lavstsen T."/>
            <person name="Jespersen J.S."/>
        </authorList>
    </citation>
    <scope>NUCLEOTIDE SEQUENCE</scope>
    <source>
        <tissue evidence="7">Brain</tissue>
    </source>
</reference>
<feature type="compositionally biased region" description="Pro residues" evidence="3">
    <location>
        <begin position="914"/>
        <end position="944"/>
    </location>
</feature>
<accession>A0A1A8I6Y6</accession>
<feature type="compositionally biased region" description="Basic and acidic residues" evidence="3">
    <location>
        <begin position="1059"/>
        <end position="1070"/>
    </location>
</feature>
<feature type="region of interest" description="Disordered" evidence="3">
    <location>
        <begin position="1352"/>
        <end position="1376"/>
    </location>
</feature>
<feature type="domain" description="TASOR pseudo-PARP" evidence="4">
    <location>
        <begin position="132"/>
        <end position="275"/>
    </location>
</feature>
<dbReference type="Pfam" id="PF23314">
    <property type="entry name" value="TASOR_alpha-beta"/>
    <property type="match status" value="1"/>
</dbReference>
<organism evidence="7">
    <name type="scientific">Nothobranchius kuhntae</name>
    <name type="common">Beira killifish</name>
    <dbReference type="NCBI Taxonomy" id="321403"/>
    <lineage>
        <taxon>Eukaryota</taxon>
        <taxon>Metazoa</taxon>
        <taxon>Chordata</taxon>
        <taxon>Craniata</taxon>
        <taxon>Vertebrata</taxon>
        <taxon>Euteleostomi</taxon>
        <taxon>Actinopterygii</taxon>
        <taxon>Neopterygii</taxon>
        <taxon>Teleostei</taxon>
        <taxon>Neoteleostei</taxon>
        <taxon>Acanthomorphata</taxon>
        <taxon>Ovalentaria</taxon>
        <taxon>Atherinomorphae</taxon>
        <taxon>Cyprinodontiformes</taxon>
        <taxon>Nothobranchiidae</taxon>
        <taxon>Nothobranchius</taxon>
    </lineage>
</organism>